<evidence type="ECO:0000256" key="6">
    <source>
        <dbReference type="ARBA" id="ARBA00022968"/>
    </source>
</evidence>
<reference evidence="13" key="1">
    <citation type="submission" date="2025-08" db="UniProtKB">
        <authorList>
            <consortium name="RefSeq"/>
        </authorList>
    </citation>
    <scope>IDENTIFICATION</scope>
    <source>
        <tissue evidence="13">Liver</tissue>
    </source>
</reference>
<evidence type="ECO:0000256" key="1">
    <source>
        <dbReference type="ARBA" id="ARBA00004323"/>
    </source>
</evidence>
<proteinExistence type="inferred from homology"/>
<keyword evidence="4" id="KW-0808">Transferase</keyword>
<evidence type="ECO:0000256" key="11">
    <source>
        <dbReference type="SAM" id="SignalP"/>
    </source>
</evidence>
<evidence type="ECO:0000256" key="5">
    <source>
        <dbReference type="ARBA" id="ARBA00022692"/>
    </source>
</evidence>
<evidence type="ECO:0000256" key="8">
    <source>
        <dbReference type="ARBA" id="ARBA00023034"/>
    </source>
</evidence>
<keyword evidence="8 10" id="KW-0333">Golgi apparatus</keyword>
<evidence type="ECO:0000313" key="12">
    <source>
        <dbReference type="Proteomes" id="UP000695026"/>
    </source>
</evidence>
<dbReference type="GO" id="GO:0016262">
    <property type="term" value="F:protein N-acetylglucosaminyltransferase activity"/>
    <property type="evidence" value="ECO:0007669"/>
    <property type="project" value="TreeGrafter"/>
</dbReference>
<evidence type="ECO:0000256" key="3">
    <source>
        <dbReference type="ARBA" id="ARBA00022676"/>
    </source>
</evidence>
<dbReference type="GO" id="GO:0006493">
    <property type="term" value="P:protein O-linked glycosylation"/>
    <property type="evidence" value="ECO:0007669"/>
    <property type="project" value="TreeGrafter"/>
</dbReference>
<dbReference type="PANTHER" id="PTHR11214">
    <property type="entry name" value="BETA-1,3-N-ACETYLGLUCOSAMINYLTRANSFERASE"/>
    <property type="match status" value="1"/>
</dbReference>
<evidence type="ECO:0000256" key="4">
    <source>
        <dbReference type="ARBA" id="ARBA00022679"/>
    </source>
</evidence>
<dbReference type="RefSeq" id="XP_025033303.1">
    <property type="nucleotide sequence ID" value="XM_025177535.1"/>
</dbReference>
<protein>
    <recommendedName>
        <fullName evidence="10">Hexosyltransferase</fullName>
        <ecNumber evidence="10">2.4.1.-</ecNumber>
    </recommendedName>
</protein>
<organism evidence="12 13">
    <name type="scientific">Python bivittatus</name>
    <name type="common">Burmese python</name>
    <name type="synonym">Python molurus bivittatus</name>
    <dbReference type="NCBI Taxonomy" id="176946"/>
    <lineage>
        <taxon>Eukaryota</taxon>
        <taxon>Metazoa</taxon>
        <taxon>Chordata</taxon>
        <taxon>Craniata</taxon>
        <taxon>Vertebrata</taxon>
        <taxon>Euteleostomi</taxon>
        <taxon>Lepidosauria</taxon>
        <taxon>Squamata</taxon>
        <taxon>Bifurcata</taxon>
        <taxon>Unidentata</taxon>
        <taxon>Episquamata</taxon>
        <taxon>Toxicofera</taxon>
        <taxon>Serpentes</taxon>
        <taxon>Henophidia</taxon>
        <taxon>Pythonidae</taxon>
        <taxon>Python</taxon>
    </lineage>
</organism>
<keyword evidence="9" id="KW-0472">Membrane</keyword>
<dbReference type="OrthoDB" id="5957813at2759"/>
<dbReference type="GO" id="GO:0000139">
    <property type="term" value="C:Golgi membrane"/>
    <property type="evidence" value="ECO:0007669"/>
    <property type="project" value="UniProtKB-SubCell"/>
</dbReference>
<keyword evidence="12" id="KW-1185">Reference proteome</keyword>
<comment type="subcellular location">
    <subcellularLocation>
        <location evidence="1 10">Golgi apparatus membrane</location>
        <topology evidence="1 10">Single-pass type II membrane protein</topology>
    </subcellularLocation>
</comment>
<feature type="signal peptide" evidence="11">
    <location>
        <begin position="1"/>
        <end position="21"/>
    </location>
</feature>
<dbReference type="InterPro" id="IPR002659">
    <property type="entry name" value="Glyco_trans_31"/>
</dbReference>
<comment type="similarity">
    <text evidence="2 10">Belongs to the glycosyltransferase 31 family.</text>
</comment>
<keyword evidence="6" id="KW-0735">Signal-anchor</keyword>
<dbReference type="Pfam" id="PF01762">
    <property type="entry name" value="Galactosyl_T"/>
    <property type="match status" value="1"/>
</dbReference>
<evidence type="ECO:0000256" key="2">
    <source>
        <dbReference type="ARBA" id="ARBA00008661"/>
    </source>
</evidence>
<dbReference type="GO" id="GO:0030311">
    <property type="term" value="P:poly-N-acetyllactosamine biosynthetic process"/>
    <property type="evidence" value="ECO:0007669"/>
    <property type="project" value="TreeGrafter"/>
</dbReference>
<dbReference type="Proteomes" id="UP000695026">
    <property type="component" value="Unplaced"/>
</dbReference>
<dbReference type="EC" id="2.4.1.-" evidence="10"/>
<dbReference type="KEGG" id="pbi:103054873"/>
<evidence type="ECO:0000256" key="9">
    <source>
        <dbReference type="ARBA" id="ARBA00023136"/>
    </source>
</evidence>
<keyword evidence="7" id="KW-1133">Transmembrane helix</keyword>
<name>A0A9F5JDB7_PYTBI</name>
<gene>
    <name evidence="13" type="primary">LOC103054873</name>
</gene>
<keyword evidence="5" id="KW-0812">Transmembrane</keyword>
<dbReference type="AlphaFoldDB" id="A0A9F5JDB7"/>
<evidence type="ECO:0000256" key="7">
    <source>
        <dbReference type="ARBA" id="ARBA00022989"/>
    </source>
</evidence>
<keyword evidence="11" id="KW-0732">Signal</keyword>
<dbReference type="PANTHER" id="PTHR11214:SF387">
    <property type="entry name" value="HEXOSYLTRANSFERASE"/>
    <property type="match status" value="1"/>
</dbReference>
<dbReference type="GeneID" id="103054873"/>
<evidence type="ECO:0000256" key="10">
    <source>
        <dbReference type="RuleBase" id="RU363063"/>
    </source>
</evidence>
<evidence type="ECO:0000313" key="13">
    <source>
        <dbReference type="RefSeq" id="XP_025033303.1"/>
    </source>
</evidence>
<feature type="chain" id="PRO_5039935468" description="Hexosyltransferase" evidence="11">
    <location>
        <begin position="22"/>
        <end position="205"/>
    </location>
</feature>
<accession>A0A9F5JDB7</accession>
<keyword evidence="3 10" id="KW-0328">Glycosyltransferase</keyword>
<sequence>MRRSYQSGGLALVSLASVVLYLSLHRRQLVPGTPAVAKDSRTTTLTDGTSTFLLNHSLYEAHFPHLQRYQCQEVIARDALCQGPARAPLLLLAIKSHPASGSKRAALRRTWARPAEVGGFWLQPLFLLGAASSDKDAELVGLESHTFGDILMWDFAESHHNLSLKERCFLRWVHQHCQRAAYVFKGRRTRSCAAGARPCSLRQAK</sequence>